<protein>
    <submittedName>
        <fullName evidence="3">Abortive infection protein</fullName>
    </submittedName>
</protein>
<keyword evidence="1" id="KW-1133">Transmembrane helix</keyword>
<gene>
    <name evidence="3" type="ORF">N24_0915</name>
</gene>
<dbReference type="GO" id="GO:0004175">
    <property type="term" value="F:endopeptidase activity"/>
    <property type="evidence" value="ECO:0007669"/>
    <property type="project" value="UniProtKB-ARBA"/>
</dbReference>
<keyword evidence="4" id="KW-1185">Reference proteome</keyword>
<evidence type="ECO:0000259" key="2">
    <source>
        <dbReference type="Pfam" id="PF02517"/>
    </source>
</evidence>
<dbReference type="EMBL" id="AP017369">
    <property type="protein sequence ID" value="BAU95177.1"/>
    <property type="molecule type" value="Genomic_DNA"/>
</dbReference>
<keyword evidence="1" id="KW-0472">Membrane</keyword>
<dbReference type="AlphaFoldDB" id="A0A160PMU8"/>
<feature type="transmembrane region" description="Helical" evidence="1">
    <location>
        <begin position="175"/>
        <end position="199"/>
    </location>
</feature>
<organism evidence="3 4">
    <name type="scientific">Corynebacterium suranareeae</name>
    <dbReference type="NCBI Taxonomy" id="2506452"/>
    <lineage>
        <taxon>Bacteria</taxon>
        <taxon>Bacillati</taxon>
        <taxon>Actinomycetota</taxon>
        <taxon>Actinomycetes</taxon>
        <taxon>Mycobacteriales</taxon>
        <taxon>Corynebacteriaceae</taxon>
        <taxon>Corynebacterium</taxon>
    </lineage>
</organism>
<reference evidence="3 4" key="1">
    <citation type="submission" date="2016-02" db="EMBL/GenBank/DDBJ databases">
        <title>Corynebacterium glutamicum N24 whole genome sequencing project.</title>
        <authorList>
            <person name="Matsutani M."/>
            <person name="Nangtapong N."/>
            <person name="Yakushi T."/>
            <person name="Matsushita K."/>
        </authorList>
    </citation>
    <scope>NUCLEOTIDE SEQUENCE [LARGE SCALE GENOMIC DNA]</scope>
    <source>
        <strain evidence="3 4">N24</strain>
    </source>
</reference>
<dbReference type="PANTHER" id="PTHR36435:SF1">
    <property type="entry name" value="CAAX AMINO TERMINAL PROTEASE FAMILY PROTEIN"/>
    <property type="match status" value="1"/>
</dbReference>
<dbReference type="KEGG" id="csur:N24_0915"/>
<feature type="transmembrane region" description="Helical" evidence="1">
    <location>
        <begin position="29"/>
        <end position="51"/>
    </location>
</feature>
<evidence type="ECO:0000313" key="3">
    <source>
        <dbReference type="EMBL" id="BAU95177.1"/>
    </source>
</evidence>
<sequence>MIIGGILIYLYAPMFRRHWRALKQARLKATVLVVAGAIGLQIVIQIVRAVMDALQVPSTNLFDLTTTDSVYSPDLTMISSVGFALMAFAMLSPNITVFIEEIVFRYTLLEKLPIWRNALTIGLTVVVNSVVFGLIHLGNFDGDVSAIVPYMFAGLLMNLVYIWTRNAWIPALMHLLNNATLTFGALILIGVLRLFGAVYTGWLESLHLTCTPKRGSCWGIRCAGHQKEKNPHSPCSRTTICRK</sequence>
<evidence type="ECO:0000313" key="4">
    <source>
        <dbReference type="Proteomes" id="UP000218244"/>
    </source>
</evidence>
<dbReference type="PANTHER" id="PTHR36435">
    <property type="entry name" value="SLR1288 PROTEIN"/>
    <property type="match status" value="1"/>
</dbReference>
<dbReference type="Proteomes" id="UP000218244">
    <property type="component" value="Chromosome"/>
</dbReference>
<feature type="transmembrane region" description="Helical" evidence="1">
    <location>
        <begin position="144"/>
        <end position="163"/>
    </location>
</feature>
<name>A0A160PMU8_9CORY</name>
<keyword evidence="1" id="KW-0812">Transmembrane</keyword>
<proteinExistence type="predicted"/>
<evidence type="ECO:0000256" key="1">
    <source>
        <dbReference type="SAM" id="Phobius"/>
    </source>
</evidence>
<dbReference type="InterPro" id="IPR052710">
    <property type="entry name" value="CAAX_protease"/>
</dbReference>
<feature type="transmembrane region" description="Helical" evidence="1">
    <location>
        <begin position="77"/>
        <end position="99"/>
    </location>
</feature>
<dbReference type="Pfam" id="PF02517">
    <property type="entry name" value="Rce1-like"/>
    <property type="match status" value="1"/>
</dbReference>
<accession>A0A160PMU8</accession>
<dbReference type="RefSeq" id="WP_096454781.1">
    <property type="nucleotide sequence ID" value="NZ_AP017369.1"/>
</dbReference>
<dbReference type="InterPro" id="IPR003675">
    <property type="entry name" value="Rce1/LyrA-like_dom"/>
</dbReference>
<feature type="domain" description="CAAX prenyl protease 2/Lysostaphin resistance protein A-like" evidence="2">
    <location>
        <begin position="86"/>
        <end position="179"/>
    </location>
</feature>
<feature type="transmembrane region" description="Helical" evidence="1">
    <location>
        <begin position="119"/>
        <end position="138"/>
    </location>
</feature>
<dbReference type="GO" id="GO:0080120">
    <property type="term" value="P:CAAX-box protein maturation"/>
    <property type="evidence" value="ECO:0007669"/>
    <property type="project" value="UniProtKB-ARBA"/>
</dbReference>